<evidence type="ECO:0000313" key="2">
    <source>
        <dbReference type="Proteomes" id="UP001204953"/>
    </source>
</evidence>
<dbReference type="Proteomes" id="UP001204953">
    <property type="component" value="Unassembled WGS sequence"/>
</dbReference>
<dbReference type="EMBL" id="JAMZMM010000220">
    <property type="protein sequence ID" value="MCP2730602.1"/>
    <property type="molecule type" value="Genomic_DNA"/>
</dbReference>
<keyword evidence="2" id="KW-1185">Reference proteome</keyword>
<dbReference type="RefSeq" id="WP_254013358.1">
    <property type="nucleotide sequence ID" value="NZ_JAMZMM010000220.1"/>
</dbReference>
<evidence type="ECO:0008006" key="3">
    <source>
        <dbReference type="Google" id="ProtNLM"/>
    </source>
</evidence>
<protein>
    <recommendedName>
        <fullName evidence="3">Helicase/UvrB N-terminal domain-containing protein</fullName>
    </recommendedName>
</protein>
<accession>A0AAE3GV22</accession>
<organism evidence="1 2">
    <name type="scientific">Limnofasciculus baicalensis BBK-W-15</name>
    <dbReference type="NCBI Taxonomy" id="2699891"/>
    <lineage>
        <taxon>Bacteria</taxon>
        <taxon>Bacillati</taxon>
        <taxon>Cyanobacteriota</taxon>
        <taxon>Cyanophyceae</taxon>
        <taxon>Coleofasciculales</taxon>
        <taxon>Coleofasciculaceae</taxon>
        <taxon>Limnofasciculus</taxon>
        <taxon>Limnofasciculus baicalensis</taxon>
    </lineage>
</organism>
<sequence>MEKILNEYCKQCHPGLLLLSMPTGFGKTYNVLNFIYSNYKEFAAENRKIFFITNLKKNLPFGDLKKRFVDNLNEDDFEKYVLFIDANFETVINNILAIEKEIPEQFKTASYFNLKRNVEHSQNKGLPGTVRSDINMKIRKELEPVFRKSIKDTLDEKFKTKEARLSAIKNNQDYQWIGKIYPAVFTDERSVLFLSIDKFLVKNTTLVEPSYYFHERLINKAVIFIDEFDSTKENILKNIIESGLRHRVDLLDLFLNIHNHLMQNECPEALLKESEWRKQKSSGGTNWPPLREQIELLRQKANEIFKEYQLQHTCKSYHELLTNKRNFLFHDYQFHYVLDRHKKIEIIKDLPNRTNWIKAVDSQTKGAGFDIRSMLNRITGFLTYFQIRIKYLAENYSHLKEEDKTIKETFPLESAITTVINNFRIDAQYVEFLINKIIENDLPYNLQTEQGTIQRQGFYDTGFRYHDIVDSDRHDTLSKIYMFNFSRTPESFLAGVCSKAMVVGISATAGLYTNIGNYDLEYLKSRLGDSFIRLKGDTLVKLKNAYSEATKGYDRVDIKTKFIGTNKVDKDESIKELELLLSDKETAQSLWNKLEYNSKKDRKNIEFCFSRYVRALTAWKYFLDHPDCHGFLCFFNKFPKDDDPEFDLHRLYEYAELLLTDRRDSIDDDISETIVVLSGDEFDTIKDKLLNDLKDNKRRFIFSTYQTIGVGQNLQFPIPSSLKPIQINDFAKNTDMDIDGIYLDLPTNLLVNIYNDDREDYDFIKYIFQLEFLRENGALSPNEFKHKLDEVFKRYLGIDKYKKKVGELNLYDTTAYSLFLNKVIIQAIGRICRTNMKAPTIHILADASIRKHLSKFYLPEDVIPVREYTALLKSAGESTNQSEDLREAQNRASNRSNQTAAYIRRQLNTPWQAKSVKQWQALRAQVLRQPAIAKELECDPKWNIIYLKLPKAADSYYFSHENDYDDVEVFFSDGCGKKQVKKVSEQTARLSDLMRIDLLKKLFIDSGWATAFPKSELILTPPIFNNIYKGALGEVCGKHIFETILKIPLLELEVDKFERFDFKTDQNIYIDFKFWNDRVAVPSDDLIDKIRDKMDSIGADRVFVINILGSSDTAFNPIISSDRKIVEVPYLCKNDKVDDQAIKFIREEFSR</sequence>
<name>A0AAE3GV22_9CYAN</name>
<reference evidence="1" key="1">
    <citation type="submission" date="2022-06" db="EMBL/GenBank/DDBJ databases">
        <title>New cyanobacteria of genus Symplocastrum in benthos of Lake Baikal.</title>
        <authorList>
            <person name="Sorokovikova E."/>
            <person name="Tikhonova I."/>
            <person name="Krasnopeev A."/>
            <person name="Evseev P."/>
            <person name="Gladkikh A."/>
            <person name="Belykh O."/>
        </authorList>
    </citation>
    <scope>NUCLEOTIDE SEQUENCE</scope>
    <source>
        <strain evidence="1">BBK-W-15</strain>
    </source>
</reference>
<proteinExistence type="predicted"/>
<comment type="caution">
    <text evidence="1">The sequence shown here is derived from an EMBL/GenBank/DDBJ whole genome shotgun (WGS) entry which is preliminary data.</text>
</comment>
<dbReference type="AlphaFoldDB" id="A0AAE3GV22"/>
<gene>
    <name evidence="1" type="ORF">NJ959_19420</name>
</gene>
<evidence type="ECO:0000313" key="1">
    <source>
        <dbReference type="EMBL" id="MCP2730602.1"/>
    </source>
</evidence>